<protein>
    <submittedName>
        <fullName evidence="2">COG0609: ABC-type Fe3+-siderophore transport system, permease component</fullName>
    </submittedName>
</protein>
<feature type="transmembrane region" description="Helical" evidence="1">
    <location>
        <begin position="84"/>
        <end position="104"/>
    </location>
</feature>
<keyword evidence="1" id="KW-0472">Membrane</keyword>
<evidence type="ECO:0000256" key="1">
    <source>
        <dbReference type="SAM" id="Phobius"/>
    </source>
</evidence>
<keyword evidence="1" id="KW-0812">Transmembrane</keyword>
<organism evidence="2">
    <name type="scientific">invertebrate metagenome</name>
    <dbReference type="NCBI Taxonomy" id="1711999"/>
    <lineage>
        <taxon>unclassified sequences</taxon>
        <taxon>metagenomes</taxon>
        <taxon>organismal metagenomes</taxon>
    </lineage>
</organism>
<dbReference type="EMBL" id="LR026963">
    <property type="protein sequence ID" value="VBB69411.1"/>
    <property type="molecule type" value="Genomic_DNA"/>
</dbReference>
<reference evidence="2" key="1">
    <citation type="submission" date="2018-10" db="EMBL/GenBank/DDBJ databases">
        <authorList>
            <person name="Gruber-Vodicka H."/>
            <person name="Jaeckle O."/>
        </authorList>
    </citation>
    <scope>NUCLEOTIDE SEQUENCE</scope>
</reference>
<keyword evidence="1" id="KW-1133">Transmembrane helix</keyword>
<proteinExistence type="predicted"/>
<accession>A0A484H7B3</accession>
<sequence length="118" mass="13033">MVFFVRLLGWFLMMTAVLIAAMEMVMALGTGAYVSLATRDLWTLLVGVPPYSFEEASLSLWQDTTVPSGIGIRLVQVGVIAMEIPAWAIVGLVGGLLVLTSRVHRLHQSGHYRRLFRS</sequence>
<evidence type="ECO:0000313" key="2">
    <source>
        <dbReference type="EMBL" id="VBB69411.1"/>
    </source>
</evidence>
<name>A0A484H7B3_9ZZZZ</name>
<gene>
    <name evidence="2" type="ORF">RIEGSTA812A_PEG_884</name>
</gene>
<dbReference type="AlphaFoldDB" id="A0A484H7B3"/>